<dbReference type="EMBL" id="GGEC01074870">
    <property type="protein sequence ID" value="MBX55354.1"/>
    <property type="molecule type" value="Transcribed_RNA"/>
</dbReference>
<accession>A0A2P2PKT1</accession>
<organism evidence="1">
    <name type="scientific">Rhizophora mucronata</name>
    <name type="common">Asiatic mangrove</name>
    <dbReference type="NCBI Taxonomy" id="61149"/>
    <lineage>
        <taxon>Eukaryota</taxon>
        <taxon>Viridiplantae</taxon>
        <taxon>Streptophyta</taxon>
        <taxon>Embryophyta</taxon>
        <taxon>Tracheophyta</taxon>
        <taxon>Spermatophyta</taxon>
        <taxon>Magnoliopsida</taxon>
        <taxon>eudicotyledons</taxon>
        <taxon>Gunneridae</taxon>
        <taxon>Pentapetalae</taxon>
        <taxon>rosids</taxon>
        <taxon>fabids</taxon>
        <taxon>Malpighiales</taxon>
        <taxon>Rhizophoraceae</taxon>
        <taxon>Rhizophora</taxon>
    </lineage>
</organism>
<sequence length="85" mass="9610">MIPFDLLNQLKMNYTTNAAGTQHTYELNHSGMQCSYCHHFAAKQFLDFWSGCWKAGSPNCIMENLCCCQFVRILCYFGSALGIGN</sequence>
<reference evidence="1" key="1">
    <citation type="submission" date="2018-02" db="EMBL/GenBank/DDBJ databases">
        <title>Rhizophora mucronata_Transcriptome.</title>
        <authorList>
            <person name="Meera S.P."/>
            <person name="Sreeshan A."/>
            <person name="Augustine A."/>
        </authorList>
    </citation>
    <scope>NUCLEOTIDE SEQUENCE</scope>
    <source>
        <tissue evidence="1">Leaf</tissue>
    </source>
</reference>
<proteinExistence type="predicted"/>
<dbReference type="AlphaFoldDB" id="A0A2P2PKT1"/>
<name>A0A2P2PKT1_RHIMU</name>
<evidence type="ECO:0000313" key="1">
    <source>
        <dbReference type="EMBL" id="MBX55354.1"/>
    </source>
</evidence>
<protein>
    <submittedName>
        <fullName evidence="1">Uncharacterized protein</fullName>
    </submittedName>
</protein>